<dbReference type="Proteomes" id="UP001595778">
    <property type="component" value="Unassembled WGS sequence"/>
</dbReference>
<reference evidence="3" key="1">
    <citation type="journal article" date="2019" name="Int. J. Syst. Evol. Microbiol.">
        <title>The Global Catalogue of Microorganisms (GCM) 10K type strain sequencing project: providing services to taxonomists for standard genome sequencing and annotation.</title>
        <authorList>
            <consortium name="The Broad Institute Genomics Platform"/>
            <consortium name="The Broad Institute Genome Sequencing Center for Infectious Disease"/>
            <person name="Wu L."/>
            <person name="Ma J."/>
        </authorList>
    </citation>
    <scope>NUCLEOTIDE SEQUENCE [LARGE SCALE GENOMIC DNA]</scope>
    <source>
        <strain evidence="3">PJ61</strain>
    </source>
</reference>
<dbReference type="InterPro" id="IPR023393">
    <property type="entry name" value="START-like_dom_sf"/>
</dbReference>
<dbReference type="Gene3D" id="3.30.530.20">
    <property type="match status" value="1"/>
</dbReference>
<proteinExistence type="predicted"/>
<name>A0ABV8WEM4_9MICC</name>
<comment type="caution">
    <text evidence="2">The sequence shown here is derived from an EMBL/GenBank/DDBJ whole genome shotgun (WGS) entry which is preliminary data.</text>
</comment>
<feature type="region of interest" description="Disordered" evidence="1">
    <location>
        <begin position="225"/>
        <end position="259"/>
    </location>
</feature>
<feature type="compositionally biased region" description="Polar residues" evidence="1">
    <location>
        <begin position="250"/>
        <end position="259"/>
    </location>
</feature>
<feature type="compositionally biased region" description="Low complexity" evidence="1">
    <location>
        <begin position="235"/>
        <end position="245"/>
    </location>
</feature>
<keyword evidence="3" id="KW-1185">Reference proteome</keyword>
<protein>
    <submittedName>
        <fullName evidence="2">SRPBCC family protein</fullName>
    </submittedName>
</protein>
<organism evidence="2 3">
    <name type="scientific">Arthrobacter sedimenti</name>
    <dbReference type="NCBI Taxonomy" id="2694931"/>
    <lineage>
        <taxon>Bacteria</taxon>
        <taxon>Bacillati</taxon>
        <taxon>Actinomycetota</taxon>
        <taxon>Actinomycetes</taxon>
        <taxon>Micrococcales</taxon>
        <taxon>Micrococcaceae</taxon>
        <taxon>Arthrobacter</taxon>
    </lineage>
</organism>
<dbReference type="SUPFAM" id="SSF56634">
    <property type="entry name" value="Heme-dependent catalase-like"/>
    <property type="match status" value="1"/>
</dbReference>
<gene>
    <name evidence="2" type="ORF">ACFO0G_03315</name>
</gene>
<accession>A0ABV8WEM4</accession>
<dbReference type="InterPro" id="IPR020835">
    <property type="entry name" value="Catalase_sf"/>
</dbReference>
<evidence type="ECO:0000313" key="2">
    <source>
        <dbReference type="EMBL" id="MFC4395106.1"/>
    </source>
</evidence>
<dbReference type="CDD" id="cd07812">
    <property type="entry name" value="SRPBCC"/>
    <property type="match status" value="1"/>
</dbReference>
<evidence type="ECO:0000313" key="3">
    <source>
        <dbReference type="Proteomes" id="UP001595778"/>
    </source>
</evidence>
<evidence type="ECO:0000256" key="1">
    <source>
        <dbReference type="SAM" id="MobiDB-lite"/>
    </source>
</evidence>
<sequence>MTQQLRAVSAVTGSAGQAFAALFRLLKLARPDRPIHPEGLGLAGVLTRTGNPAGPSGIDWLDSPGTDQVVARFSRSVGLPQALPDILGLALRVSPSGDAAAADAGPADVLFASTGWGMPGRFLLVPRLDVAGATMTTLMPYRGQRGPVLLGVRTRSLPPGSLASGEWVLGLHWASPGGPWRECGELRLHAGGNPADIPLRFDPLENQPPGAEAYGWTRRLRKPSYRAARRPAPPAVVRAKQPARPKNAPVTLQQSTTGTGRNTMSTVSLLFNASSADVWRVISDGWLYSGWVVGASRIRDVDAEWPQAGAQLHHSVGTWPLVIDDSTKVAAVEPGRSLELVARGWPMGEAKVEITLEDRGNQCRVTIAEDAIRGPGKLMPKFLRDPLISARNRETLRRLELMAIGGAGK</sequence>
<dbReference type="RefSeq" id="WP_376976408.1">
    <property type="nucleotide sequence ID" value="NZ_JBHSDQ010000001.1"/>
</dbReference>
<dbReference type="EMBL" id="JBHSDQ010000001">
    <property type="protein sequence ID" value="MFC4395106.1"/>
    <property type="molecule type" value="Genomic_DNA"/>
</dbReference>
<dbReference type="SUPFAM" id="SSF55961">
    <property type="entry name" value="Bet v1-like"/>
    <property type="match status" value="1"/>
</dbReference>